<organism evidence="3 4">
    <name type="scientific">Rhizobium altiplani</name>
    <dbReference type="NCBI Taxonomy" id="1864509"/>
    <lineage>
        <taxon>Bacteria</taxon>
        <taxon>Pseudomonadati</taxon>
        <taxon>Pseudomonadota</taxon>
        <taxon>Alphaproteobacteria</taxon>
        <taxon>Hyphomicrobiales</taxon>
        <taxon>Rhizobiaceae</taxon>
        <taxon>Rhizobium/Agrobacterium group</taxon>
        <taxon>Rhizobium</taxon>
    </lineage>
</organism>
<reference evidence="3 4" key="1">
    <citation type="submission" date="2015-11" db="EMBL/GenBank/DDBJ databases">
        <title>Draft Genome Sequence of the Strain BR 10423 (Rhizobium sp.) isolated from nodules of Mimosa pudica.</title>
        <authorList>
            <person name="Barauna A.C."/>
            <person name="Zilli J.E."/>
            <person name="Simoes-Araujo J.L."/>
            <person name="Reis V.M."/>
            <person name="James E.K."/>
            <person name="Reis F.B.Jr."/>
            <person name="Rouws L.F."/>
            <person name="Passos S.R."/>
            <person name="Gois S.R."/>
        </authorList>
    </citation>
    <scope>NUCLEOTIDE SEQUENCE [LARGE SCALE GENOMIC DNA]</scope>
    <source>
        <strain evidence="3 4">BR10423</strain>
    </source>
</reference>
<sequence length="353" mass="38683">MPEFMKNVQRLWRCGMLLGTIAAAALATGAHAQSSIDQIAGYTGADRMDKLVAAAKQEGALTLYTVTPVEDVTVITKAFEAKYGTQVTLWRGSSEDVLRRAVGELKAGRHDVDVIETNGPELEALHREKLLQPIQSPLFADIFPDAVPPHHEWIGSRLNIITAAYNTNAVSEADLPKSWEELLDPKWAGKLGVEAVAYDWLATAAGTFPSKEKGMEFFRKLSQTDHPGLYNGHPLLTNLVVSSEVPLGLTVYLYKVAQMEKDGAPIKRFMIGPAIARINGLGVARTAPHPNAAILYQDFTLTEGQKILAERQFTPTNIKIAPLPEGMQVKVINPDAALDNLGDWRGEFEKTFK</sequence>
<feature type="signal peptide" evidence="2">
    <location>
        <begin position="1"/>
        <end position="32"/>
    </location>
</feature>
<protein>
    <submittedName>
        <fullName evidence="3">ABC transporter substrate-binding protein</fullName>
    </submittedName>
</protein>
<dbReference type="PANTHER" id="PTHR30006">
    <property type="entry name" value="THIAMINE-BINDING PERIPLASMIC PROTEIN-RELATED"/>
    <property type="match status" value="1"/>
</dbReference>
<name>A0A125Q8Z2_9HYPH</name>
<keyword evidence="1 2" id="KW-0732">Signal</keyword>
<comment type="caution">
    <text evidence="3">The sequence shown here is derived from an EMBL/GenBank/DDBJ whole genome shotgun (WGS) entry which is preliminary data.</text>
</comment>
<dbReference type="SUPFAM" id="SSF53850">
    <property type="entry name" value="Periplasmic binding protein-like II"/>
    <property type="match status" value="1"/>
</dbReference>
<evidence type="ECO:0000313" key="4">
    <source>
        <dbReference type="Proteomes" id="UP000068164"/>
    </source>
</evidence>
<dbReference type="EMBL" id="LNCD01000051">
    <property type="protein sequence ID" value="KWV55717.1"/>
    <property type="molecule type" value="Genomic_DNA"/>
</dbReference>
<evidence type="ECO:0000256" key="2">
    <source>
        <dbReference type="SAM" id="SignalP"/>
    </source>
</evidence>
<gene>
    <name evidence="3" type="ORF">AS026_37395</name>
</gene>
<feature type="chain" id="PRO_5007179014" evidence="2">
    <location>
        <begin position="33"/>
        <end position="353"/>
    </location>
</feature>
<evidence type="ECO:0000313" key="3">
    <source>
        <dbReference type="EMBL" id="KWV55717.1"/>
    </source>
</evidence>
<proteinExistence type="predicted"/>
<accession>A0A125Q8Z2</accession>
<dbReference type="OrthoDB" id="7374867at2"/>
<dbReference type="AlphaFoldDB" id="A0A125Q8Z2"/>
<dbReference type="Gene3D" id="3.40.190.10">
    <property type="entry name" value="Periplasmic binding protein-like II"/>
    <property type="match status" value="2"/>
</dbReference>
<keyword evidence="4" id="KW-1185">Reference proteome</keyword>
<evidence type="ECO:0000256" key="1">
    <source>
        <dbReference type="ARBA" id="ARBA00022729"/>
    </source>
</evidence>
<dbReference type="Proteomes" id="UP000068164">
    <property type="component" value="Unassembled WGS sequence"/>
</dbReference>
<dbReference type="RefSeq" id="WP_062369662.1">
    <property type="nucleotide sequence ID" value="NZ_LNCD01000051.1"/>
</dbReference>
<dbReference type="Pfam" id="PF13343">
    <property type="entry name" value="SBP_bac_6"/>
    <property type="match status" value="1"/>
</dbReference>